<dbReference type="InterPro" id="IPR052748">
    <property type="entry name" value="ISR_Activator"/>
</dbReference>
<sequence>MGEGDYDGAFEYWTKAAGLGNIDSHYQLSVMYREGEGVEKDKKREVYHLEVAAIGGHPDARNNLACFEWENSRHDRALQHWIVAAKLGDESSVDTLKDAYRKGYVRKEDFASALRAHQAAVNATKSPQREEAAAARGGFQNAESDKMMYCASCGTPEVDDVKLKDCSACKLVKYCGVQCQKDHRLQHKKECKNHKGDCPICFLPLRIDHTKSTLWSCCCKVICNGCDYANVIREVREKLDRKCPFCRHPVPKSEEEFKRNILRRIEANDPVAIRQMGGYRNQEGDYDGAIEYFKKAAGLGDLGAHYELTVMYRNRHGVEKDKKKEVYHLEKAAIGGEPFARHNLGVIENENGRPDRAVKHWIIAAKLGYDKSLESLKKSYRRGLVSKEDFAAALRGYQAAVDATKSPQREEAELALNEDENVTMCCAACGVAENENIKLKKCNACKSVRYCGVQCQKNHRQRHKRACKKRAAELRDEILFKQLESSHLGDCPICCLPLSIDEKKSTMMACCSKLICLGCNYANRMRELEGKLQHRCPFCRHPRAKSQKEADLDMMKRVEANDPIAICQMGERCSDEGDYESAFEYLIKAAGLGDAGAHYRLSAMYYEGKGVQKDKKKEVSHLEEAAIGGHSRARHNLGVIEKENGRNDRAVKHWIIAANMGYDGPLENLKLEYREGLVSKEDYASALRGHQTAVDATKSSQRDEAEAARIK</sequence>
<dbReference type="Pfam" id="PF01753">
    <property type="entry name" value="zf-MYND"/>
    <property type="match status" value="2"/>
</dbReference>
<dbReference type="PANTHER" id="PTHR45011:SF1">
    <property type="entry name" value="DAP3-BINDING CELL DEATH ENHANCER 1"/>
    <property type="match status" value="1"/>
</dbReference>
<evidence type="ECO:0000256" key="2">
    <source>
        <dbReference type="ARBA" id="ARBA00022771"/>
    </source>
</evidence>
<gene>
    <name evidence="7" type="ORF">QTG54_002584</name>
</gene>
<name>A0AAD9DIU2_9STRA</name>
<dbReference type="AlphaFoldDB" id="A0AAD9DIU2"/>
<dbReference type="PROSITE" id="PS50865">
    <property type="entry name" value="ZF_MYND_2"/>
    <property type="match status" value="2"/>
</dbReference>
<dbReference type="PANTHER" id="PTHR45011">
    <property type="entry name" value="DAP3-BINDING CELL DEATH ENHANCER 1"/>
    <property type="match status" value="1"/>
</dbReference>
<evidence type="ECO:0000256" key="3">
    <source>
        <dbReference type="ARBA" id="ARBA00022833"/>
    </source>
</evidence>
<dbReference type="InterPro" id="IPR002893">
    <property type="entry name" value="Znf_MYND"/>
</dbReference>
<dbReference type="Pfam" id="PF08238">
    <property type="entry name" value="Sel1"/>
    <property type="match status" value="8"/>
</dbReference>
<evidence type="ECO:0000259" key="6">
    <source>
        <dbReference type="PROSITE" id="PS50865"/>
    </source>
</evidence>
<comment type="caution">
    <text evidence="7">The sequence shown here is derived from an EMBL/GenBank/DDBJ whole genome shotgun (WGS) entry which is preliminary data.</text>
</comment>
<evidence type="ECO:0000313" key="7">
    <source>
        <dbReference type="EMBL" id="KAK1747240.1"/>
    </source>
</evidence>
<organism evidence="7 8">
    <name type="scientific">Skeletonema marinoi</name>
    <dbReference type="NCBI Taxonomy" id="267567"/>
    <lineage>
        <taxon>Eukaryota</taxon>
        <taxon>Sar</taxon>
        <taxon>Stramenopiles</taxon>
        <taxon>Ochrophyta</taxon>
        <taxon>Bacillariophyta</taxon>
        <taxon>Coscinodiscophyceae</taxon>
        <taxon>Thalassiosirophycidae</taxon>
        <taxon>Thalassiosirales</taxon>
        <taxon>Skeletonemataceae</taxon>
        <taxon>Skeletonema</taxon>
        <taxon>Skeletonema marinoi-dohrnii complex</taxon>
    </lineage>
</organism>
<dbReference type="PROSITE" id="PS01360">
    <property type="entry name" value="ZF_MYND_1"/>
    <property type="match status" value="1"/>
</dbReference>
<dbReference type="InterPro" id="IPR006597">
    <property type="entry name" value="Sel1-like"/>
</dbReference>
<protein>
    <submittedName>
        <fullName evidence="7">Sel1-like repeat family protein</fullName>
    </submittedName>
</protein>
<dbReference type="Gene3D" id="1.25.40.10">
    <property type="entry name" value="Tetratricopeptide repeat domain"/>
    <property type="match status" value="3"/>
</dbReference>
<dbReference type="Proteomes" id="UP001224775">
    <property type="component" value="Unassembled WGS sequence"/>
</dbReference>
<reference evidence="7" key="1">
    <citation type="submission" date="2023-06" db="EMBL/GenBank/DDBJ databases">
        <title>Survivors Of The Sea: Transcriptome response of Skeletonema marinoi to long-term dormancy.</title>
        <authorList>
            <person name="Pinder M.I.M."/>
            <person name="Kourtchenko O."/>
            <person name="Robertson E.K."/>
            <person name="Larsson T."/>
            <person name="Maumus F."/>
            <person name="Osuna-Cruz C.M."/>
            <person name="Vancaester E."/>
            <person name="Stenow R."/>
            <person name="Vandepoele K."/>
            <person name="Ploug H."/>
            <person name="Bruchert V."/>
            <person name="Godhe A."/>
            <person name="Topel M."/>
        </authorList>
    </citation>
    <scope>NUCLEOTIDE SEQUENCE</scope>
    <source>
        <strain evidence="7">R05AC</strain>
    </source>
</reference>
<dbReference type="InterPro" id="IPR011990">
    <property type="entry name" value="TPR-like_helical_dom_sf"/>
</dbReference>
<proteinExistence type="predicted"/>
<evidence type="ECO:0000313" key="8">
    <source>
        <dbReference type="Proteomes" id="UP001224775"/>
    </source>
</evidence>
<evidence type="ECO:0000256" key="4">
    <source>
        <dbReference type="PROSITE-ProRule" id="PRU00134"/>
    </source>
</evidence>
<evidence type="ECO:0000256" key="1">
    <source>
        <dbReference type="ARBA" id="ARBA00022723"/>
    </source>
</evidence>
<dbReference type="EMBL" id="JATAAI010000003">
    <property type="protein sequence ID" value="KAK1747240.1"/>
    <property type="molecule type" value="Genomic_DNA"/>
</dbReference>
<dbReference type="Gene3D" id="6.10.140.2220">
    <property type="match status" value="2"/>
</dbReference>
<feature type="domain" description="MYND-type" evidence="6">
    <location>
        <begin position="426"/>
        <end position="467"/>
    </location>
</feature>
<feature type="domain" description="MYND-type" evidence="6">
    <location>
        <begin position="150"/>
        <end position="191"/>
    </location>
</feature>
<evidence type="ECO:0000256" key="5">
    <source>
        <dbReference type="SAM" id="MobiDB-lite"/>
    </source>
</evidence>
<keyword evidence="1" id="KW-0479">Metal-binding</keyword>
<keyword evidence="2 4" id="KW-0863">Zinc-finger</keyword>
<keyword evidence="3" id="KW-0862">Zinc</keyword>
<dbReference type="GO" id="GO:0008270">
    <property type="term" value="F:zinc ion binding"/>
    <property type="evidence" value="ECO:0007669"/>
    <property type="project" value="UniProtKB-KW"/>
</dbReference>
<keyword evidence="8" id="KW-1185">Reference proteome</keyword>
<dbReference type="SMART" id="SM00671">
    <property type="entry name" value="SEL1"/>
    <property type="match status" value="6"/>
</dbReference>
<dbReference type="SUPFAM" id="SSF144232">
    <property type="entry name" value="HIT/MYND zinc finger-like"/>
    <property type="match status" value="2"/>
</dbReference>
<dbReference type="SUPFAM" id="SSF81901">
    <property type="entry name" value="HCP-like"/>
    <property type="match status" value="3"/>
</dbReference>
<feature type="compositionally biased region" description="Basic and acidic residues" evidence="5">
    <location>
        <begin position="700"/>
        <end position="711"/>
    </location>
</feature>
<feature type="region of interest" description="Disordered" evidence="5">
    <location>
        <begin position="690"/>
        <end position="711"/>
    </location>
</feature>
<accession>A0AAD9DIU2</accession>